<evidence type="ECO:0000256" key="15">
    <source>
        <dbReference type="ARBA" id="ARBA00023134"/>
    </source>
</evidence>
<feature type="active site" description="GMP-histidine intermediate" evidence="18">
    <location>
        <position position="50"/>
    </location>
</feature>
<evidence type="ECO:0000256" key="14">
    <source>
        <dbReference type="ARBA" id="ARBA00022840"/>
    </source>
</evidence>
<reference evidence="20 21" key="1">
    <citation type="submission" date="2015-04" db="EMBL/GenBank/DDBJ databases">
        <title>Microcin producing Clostridium sp. JC272T.</title>
        <authorList>
            <person name="Jyothsna T."/>
            <person name="Sasikala C."/>
            <person name="Ramana C."/>
        </authorList>
    </citation>
    <scope>NUCLEOTIDE SEQUENCE [LARGE SCALE GENOMIC DNA]</scope>
    <source>
        <strain evidence="20 21">JC272</strain>
    </source>
</reference>
<evidence type="ECO:0000256" key="19">
    <source>
        <dbReference type="PIRSR" id="PIRSR006135-2"/>
    </source>
</evidence>
<evidence type="ECO:0000256" key="3">
    <source>
        <dbReference type="ARBA" id="ARBA00001522"/>
    </source>
</evidence>
<dbReference type="InterPro" id="IPR027417">
    <property type="entry name" value="P-loop_NTPase"/>
</dbReference>
<dbReference type="AlphaFoldDB" id="A0A0M3DGD5"/>
<keyword evidence="10" id="KW-0169">Cobalamin biosynthesis</keyword>
<evidence type="ECO:0000256" key="7">
    <source>
        <dbReference type="ARBA" id="ARBA00007490"/>
    </source>
</evidence>
<evidence type="ECO:0000256" key="16">
    <source>
        <dbReference type="ARBA" id="ARBA00029570"/>
    </source>
</evidence>
<dbReference type="EMBL" id="LBBT01000211">
    <property type="protein sequence ID" value="KKY01191.1"/>
    <property type="molecule type" value="Genomic_DNA"/>
</dbReference>
<evidence type="ECO:0000256" key="4">
    <source>
        <dbReference type="ARBA" id="ARBA00003889"/>
    </source>
</evidence>
<evidence type="ECO:0000256" key="2">
    <source>
        <dbReference type="ARBA" id="ARBA00000711"/>
    </source>
</evidence>
<keyword evidence="21" id="KW-1185">Reference proteome</keyword>
<comment type="catalytic activity">
    <reaction evidence="1">
        <text>adenosylcob(III)inamide + ATP = adenosylcob(III)inamide phosphate + ADP + H(+)</text>
        <dbReference type="Rhea" id="RHEA:15769"/>
        <dbReference type="ChEBI" id="CHEBI:2480"/>
        <dbReference type="ChEBI" id="CHEBI:15378"/>
        <dbReference type="ChEBI" id="CHEBI:30616"/>
        <dbReference type="ChEBI" id="CHEBI:58502"/>
        <dbReference type="ChEBI" id="CHEBI:456216"/>
        <dbReference type="EC" id="2.7.1.156"/>
    </reaction>
</comment>
<dbReference type="GO" id="GO:0043752">
    <property type="term" value="F:adenosylcobinamide kinase activity"/>
    <property type="evidence" value="ECO:0007669"/>
    <property type="project" value="UniProtKB-EC"/>
</dbReference>
<keyword evidence="11" id="KW-0808">Transferase</keyword>
<dbReference type="PIRSF" id="PIRSF006135">
    <property type="entry name" value="CobU"/>
    <property type="match status" value="1"/>
</dbReference>
<evidence type="ECO:0000256" key="5">
    <source>
        <dbReference type="ARBA" id="ARBA00004692"/>
    </source>
</evidence>
<dbReference type="NCBIfam" id="NF004469">
    <property type="entry name" value="PRK05800.1"/>
    <property type="match status" value="1"/>
</dbReference>
<evidence type="ECO:0000256" key="10">
    <source>
        <dbReference type="ARBA" id="ARBA00022573"/>
    </source>
</evidence>
<evidence type="ECO:0000256" key="17">
    <source>
        <dbReference type="ARBA" id="ARBA00030571"/>
    </source>
</evidence>
<dbReference type="PANTHER" id="PTHR34848:SF1">
    <property type="entry name" value="BIFUNCTIONAL ADENOSYLCOBALAMIN BIOSYNTHESIS PROTEIN COBU"/>
    <property type="match status" value="1"/>
</dbReference>
<dbReference type="Pfam" id="PF02283">
    <property type="entry name" value="CobU"/>
    <property type="match status" value="1"/>
</dbReference>
<comment type="pathway">
    <text evidence="5">Cofactor biosynthesis; adenosylcobalamin biosynthesis; adenosylcobalamin from cob(II)yrinate a,c-diamide: step 6/7.</text>
</comment>
<protein>
    <recommendedName>
        <fullName evidence="16">Adenosylcobinamide kinase</fullName>
        <ecNumber evidence="8">2.7.1.156</ecNumber>
        <ecNumber evidence="9">2.7.7.62</ecNumber>
    </recommendedName>
    <alternativeName>
        <fullName evidence="17">Adenosylcobinamide-phosphate guanylyltransferase</fullName>
    </alternativeName>
</protein>
<dbReference type="Proteomes" id="UP000034407">
    <property type="component" value="Unassembled WGS sequence"/>
</dbReference>
<proteinExistence type="inferred from homology"/>
<dbReference type="InterPro" id="IPR003203">
    <property type="entry name" value="CobU/CobP"/>
</dbReference>
<evidence type="ECO:0000256" key="12">
    <source>
        <dbReference type="ARBA" id="ARBA00022741"/>
    </source>
</evidence>
<dbReference type="GO" id="GO:0008820">
    <property type="term" value="F:cobinamide phosphate guanylyltransferase activity"/>
    <property type="evidence" value="ECO:0007669"/>
    <property type="project" value="UniProtKB-EC"/>
</dbReference>
<dbReference type="GO" id="GO:0005524">
    <property type="term" value="F:ATP binding"/>
    <property type="evidence" value="ECO:0007669"/>
    <property type="project" value="UniProtKB-KW"/>
</dbReference>
<dbReference type="UniPathway" id="UPA00148">
    <property type="reaction ID" value="UER00236"/>
</dbReference>
<comment type="caution">
    <text evidence="20">The sequence shown here is derived from an EMBL/GenBank/DDBJ whole genome shotgun (WGS) entry which is preliminary data.</text>
</comment>
<dbReference type="EC" id="2.7.1.156" evidence="8"/>
<comment type="function">
    <text evidence="4">Catalyzes ATP-dependent phosphorylation of adenosylcobinamide and addition of GMP to adenosylcobinamide phosphate.</text>
</comment>
<accession>A0A0M3DGD5</accession>
<dbReference type="SUPFAM" id="SSF52540">
    <property type="entry name" value="P-loop containing nucleoside triphosphate hydrolases"/>
    <property type="match status" value="1"/>
</dbReference>
<dbReference type="PANTHER" id="PTHR34848">
    <property type="match status" value="1"/>
</dbReference>
<sequence length="186" mass="21350">MSKLILVTGGSRSGKSSFAESLCISRENSTAYIATSTPFDEEMEDRVKKHKESRPSNWETYEIFKDIYSIIDNLGNKHQTVILDCVTLLVNNLIFDYGIDFDKCTPEETNEMEKYIKQQIEMLINEIKKTDLYFVIVTNELGMSLVPDNKLCRVYSDIVGRINQYIAKCADEVYFVVSGIPMKIKE</sequence>
<feature type="binding site" evidence="19">
    <location>
        <begin position="34"/>
        <end position="36"/>
    </location>
    <ligand>
        <name>GTP</name>
        <dbReference type="ChEBI" id="CHEBI:37565"/>
    </ligand>
</feature>
<evidence type="ECO:0000256" key="11">
    <source>
        <dbReference type="ARBA" id="ARBA00022679"/>
    </source>
</evidence>
<dbReference type="CDD" id="cd00544">
    <property type="entry name" value="CobU"/>
    <property type="match status" value="1"/>
</dbReference>
<comment type="pathway">
    <text evidence="6">Cofactor biosynthesis; adenosylcobalamin biosynthesis; adenosylcobalamin from cob(II)yrinate a,c-diamide: step 5/7.</text>
</comment>
<evidence type="ECO:0000313" key="21">
    <source>
        <dbReference type="Proteomes" id="UP000034407"/>
    </source>
</evidence>
<name>A0A0M3DGD5_9FIRM</name>
<dbReference type="Gene3D" id="3.40.50.300">
    <property type="entry name" value="P-loop containing nucleotide triphosphate hydrolases"/>
    <property type="match status" value="1"/>
</dbReference>
<dbReference type="OrthoDB" id="9799422at2"/>
<evidence type="ECO:0000256" key="9">
    <source>
        <dbReference type="ARBA" id="ARBA00012523"/>
    </source>
</evidence>
<comment type="catalytic activity">
    <reaction evidence="2">
        <text>adenosylcob(III)inamide phosphate + GTP + H(+) = adenosylcob(III)inamide-GDP + diphosphate</text>
        <dbReference type="Rhea" id="RHEA:22712"/>
        <dbReference type="ChEBI" id="CHEBI:15378"/>
        <dbReference type="ChEBI" id="CHEBI:33019"/>
        <dbReference type="ChEBI" id="CHEBI:37565"/>
        <dbReference type="ChEBI" id="CHEBI:58502"/>
        <dbReference type="ChEBI" id="CHEBI:60487"/>
        <dbReference type="EC" id="2.7.7.62"/>
    </reaction>
</comment>
<dbReference type="PATRIC" id="fig|1629550.3.peg.1442"/>
<feature type="binding site" evidence="19">
    <location>
        <begin position="9"/>
        <end position="16"/>
    </location>
    <ligand>
        <name>GTP</name>
        <dbReference type="ChEBI" id="CHEBI:37565"/>
    </ligand>
</feature>
<comment type="catalytic activity">
    <reaction evidence="3">
        <text>adenosylcob(III)inamide + GTP = adenosylcob(III)inamide phosphate + GDP + H(+)</text>
        <dbReference type="Rhea" id="RHEA:15765"/>
        <dbReference type="ChEBI" id="CHEBI:2480"/>
        <dbReference type="ChEBI" id="CHEBI:15378"/>
        <dbReference type="ChEBI" id="CHEBI:37565"/>
        <dbReference type="ChEBI" id="CHEBI:58189"/>
        <dbReference type="ChEBI" id="CHEBI:58502"/>
        <dbReference type="EC" id="2.7.1.156"/>
    </reaction>
</comment>
<feature type="binding site" evidence="19">
    <location>
        <position position="62"/>
    </location>
    <ligand>
        <name>GTP</name>
        <dbReference type="ChEBI" id="CHEBI:37565"/>
    </ligand>
</feature>
<comment type="similarity">
    <text evidence="7">Belongs to the CobU/CobP family.</text>
</comment>
<keyword evidence="12 19" id="KW-0547">Nucleotide-binding</keyword>
<keyword evidence="15 19" id="KW-0342">GTP-binding</keyword>
<keyword evidence="14" id="KW-0067">ATP-binding</keyword>
<evidence type="ECO:0000256" key="6">
    <source>
        <dbReference type="ARBA" id="ARBA00005159"/>
    </source>
</evidence>
<dbReference type="RefSeq" id="WP_046823130.1">
    <property type="nucleotide sequence ID" value="NZ_LBBT01000211.1"/>
</dbReference>
<dbReference type="GO" id="GO:0005525">
    <property type="term" value="F:GTP binding"/>
    <property type="evidence" value="ECO:0007669"/>
    <property type="project" value="UniProtKB-KW"/>
</dbReference>
<evidence type="ECO:0000256" key="8">
    <source>
        <dbReference type="ARBA" id="ARBA00012016"/>
    </source>
</evidence>
<gene>
    <name evidence="20" type="ORF">VN21_09965</name>
</gene>
<evidence type="ECO:0000313" key="20">
    <source>
        <dbReference type="EMBL" id="KKY01191.1"/>
    </source>
</evidence>
<evidence type="ECO:0000256" key="13">
    <source>
        <dbReference type="ARBA" id="ARBA00022777"/>
    </source>
</evidence>
<feature type="binding site" evidence="19">
    <location>
        <position position="84"/>
    </location>
    <ligand>
        <name>GTP</name>
        <dbReference type="ChEBI" id="CHEBI:37565"/>
    </ligand>
</feature>
<keyword evidence="13 20" id="KW-0418">Kinase</keyword>
<dbReference type="GO" id="GO:0009236">
    <property type="term" value="P:cobalamin biosynthetic process"/>
    <property type="evidence" value="ECO:0007669"/>
    <property type="project" value="UniProtKB-UniPathway"/>
</dbReference>
<feature type="binding site" evidence="19">
    <location>
        <begin position="51"/>
        <end position="54"/>
    </location>
    <ligand>
        <name>GTP</name>
        <dbReference type="ChEBI" id="CHEBI:37565"/>
    </ligand>
</feature>
<dbReference type="EC" id="2.7.7.62" evidence="9"/>
<evidence type="ECO:0000256" key="18">
    <source>
        <dbReference type="PIRSR" id="PIRSR006135-1"/>
    </source>
</evidence>
<organism evidence="20 21">
    <name type="scientific">Paraclostridium benzoelyticum</name>
    <dbReference type="NCBI Taxonomy" id="1629550"/>
    <lineage>
        <taxon>Bacteria</taxon>
        <taxon>Bacillati</taxon>
        <taxon>Bacillota</taxon>
        <taxon>Clostridia</taxon>
        <taxon>Peptostreptococcales</taxon>
        <taxon>Peptostreptococcaceae</taxon>
        <taxon>Paraclostridium</taxon>
    </lineage>
</organism>
<evidence type="ECO:0000256" key="1">
    <source>
        <dbReference type="ARBA" id="ARBA00000312"/>
    </source>
</evidence>